<name>A0ABT6THC4_9BACL</name>
<dbReference type="RefSeq" id="WP_282908187.1">
    <property type="nucleotide sequence ID" value="NZ_JAGRPV010000001.1"/>
</dbReference>
<comment type="caution">
    <text evidence="2">The sequence shown here is derived from an EMBL/GenBank/DDBJ whole genome shotgun (WGS) entry which is preliminary data.</text>
</comment>
<feature type="signal peptide" evidence="1">
    <location>
        <begin position="1"/>
        <end position="28"/>
    </location>
</feature>
<evidence type="ECO:0000313" key="3">
    <source>
        <dbReference type="Proteomes" id="UP001161691"/>
    </source>
</evidence>
<proteinExistence type="predicted"/>
<dbReference type="EMBL" id="JAGRPV010000001">
    <property type="protein sequence ID" value="MDI4645237.1"/>
    <property type="molecule type" value="Genomic_DNA"/>
</dbReference>
<dbReference type="Proteomes" id="UP001161691">
    <property type="component" value="Unassembled WGS sequence"/>
</dbReference>
<sequence length="286" mass="29643">MNKKWWMAGGAFGVGAAMLLASGLSAMASASGYKAYETAMTNTTRVSSLTASVNLTVTDNGKSLFAGSSRIRVDNERHAVSLSAKAEGDGAAHAHAADVYVQDGRLIVKAADSDAYKVKALDEDKASAGREKSDGPPKAALQVFNALTGNVKELATVETEADGSKRASLHLSGGQVPAIVNALGALAVSGLAGHDDANVQVPALTDGVTVERIDLDANIGPDGLLEDQTASLVLTGKDDAGVKHELNLALRIDISDIDGTTPDRIDLTGKKVEQLDDGKEGRGWHR</sequence>
<evidence type="ECO:0000313" key="2">
    <source>
        <dbReference type="EMBL" id="MDI4645237.1"/>
    </source>
</evidence>
<organism evidence="2 3">
    <name type="scientific">Cohnella hashimotonis</name>
    <dbReference type="NCBI Taxonomy" id="2826895"/>
    <lineage>
        <taxon>Bacteria</taxon>
        <taxon>Bacillati</taxon>
        <taxon>Bacillota</taxon>
        <taxon>Bacilli</taxon>
        <taxon>Bacillales</taxon>
        <taxon>Paenibacillaceae</taxon>
        <taxon>Cohnella</taxon>
    </lineage>
</organism>
<gene>
    <name evidence="2" type="ORF">KB449_09710</name>
</gene>
<feature type="chain" id="PRO_5045526408" evidence="1">
    <location>
        <begin position="29"/>
        <end position="286"/>
    </location>
</feature>
<keyword evidence="3" id="KW-1185">Reference proteome</keyword>
<evidence type="ECO:0000256" key="1">
    <source>
        <dbReference type="SAM" id="SignalP"/>
    </source>
</evidence>
<keyword evidence="1" id="KW-0732">Signal</keyword>
<protein>
    <submittedName>
        <fullName evidence="2">Uncharacterized protein</fullName>
    </submittedName>
</protein>
<accession>A0ABT6THC4</accession>
<reference evidence="2" key="1">
    <citation type="submission" date="2023-04" db="EMBL/GenBank/DDBJ databases">
        <title>Comparative genomic analysis of Cohnella hashimotonis sp. nov., isolated from the International Space Station.</title>
        <authorList>
            <person name="Venkateswaran K."/>
            <person name="Simpson A."/>
        </authorList>
    </citation>
    <scope>NUCLEOTIDE SEQUENCE</scope>
    <source>
        <strain evidence="2">F6_2S_P_1</strain>
    </source>
</reference>